<sequence>MGAVRKRRSLPVWVGAVAGLVGVLGGGLLGYSAAPATAAGPSLVWEARAGACYLSWQDTDPATGASYFIVESSGHPCRLTVTDPAGAQVTDLTVTDGQAVVYPESPGTFSYSLTDLALHPFARGTVAVTQAPVPPAPGPGAVTAGGCTKSFEQRTVAGHLATYSSGWSVLNGSAAASCAGSVSALPYAATVAQDTVQVAVLDPYGITLSKSVTDVAGTPISTAAEGQAVRFDFLVANTGTVPWTVTITDPLPGLGQVVCPARTLAPQASETCTADYTVTAADAAAGKVVNTATATGTDSSGSHPSGASALSAPSTVTLSIASTPSPSPSPSPSTTPTQTQTPTAAPTAVPSPSAGSTQARTLPTTASPAPASQVGGGAVVNTGGHSVPQRPAWPWMLVAAVGVLPGAWAVRAVMRRR</sequence>
<gene>
    <name evidence="4" type="ORF">J2S90_001521</name>
    <name evidence="5" type="ORF">J2S93_002433</name>
</gene>
<evidence type="ECO:0000259" key="3">
    <source>
        <dbReference type="Pfam" id="PF24346"/>
    </source>
</evidence>
<evidence type="ECO:0000313" key="6">
    <source>
        <dbReference type="Proteomes" id="UP001230951"/>
    </source>
</evidence>
<dbReference type="InterPro" id="IPR055354">
    <property type="entry name" value="DUF7507"/>
</dbReference>
<feature type="compositionally biased region" description="Polar residues" evidence="1">
    <location>
        <begin position="358"/>
        <end position="367"/>
    </location>
</feature>
<dbReference type="Proteomes" id="UP001242995">
    <property type="component" value="Unassembled WGS sequence"/>
</dbReference>
<name>A0AAW8DF89_9MICC</name>
<feature type="transmembrane region" description="Helical" evidence="2">
    <location>
        <begin position="12"/>
        <end position="34"/>
    </location>
</feature>
<protein>
    <recommendedName>
        <fullName evidence="3">DUF7507 domain-containing protein</fullName>
    </recommendedName>
</protein>
<feature type="compositionally biased region" description="Low complexity" evidence="1">
    <location>
        <begin position="334"/>
        <end position="357"/>
    </location>
</feature>
<feature type="region of interest" description="Disordered" evidence="1">
    <location>
        <begin position="294"/>
        <end position="383"/>
    </location>
</feature>
<evidence type="ECO:0000313" key="5">
    <source>
        <dbReference type="EMBL" id="MDQ0181006.1"/>
    </source>
</evidence>
<evidence type="ECO:0000256" key="1">
    <source>
        <dbReference type="SAM" id="MobiDB-lite"/>
    </source>
</evidence>
<dbReference type="EMBL" id="JAUSRG010000003">
    <property type="protein sequence ID" value="MDP9904566.1"/>
    <property type="molecule type" value="Genomic_DNA"/>
</dbReference>
<dbReference type="EMBL" id="JAUSTF010000004">
    <property type="protein sequence ID" value="MDQ0181006.1"/>
    <property type="molecule type" value="Genomic_DNA"/>
</dbReference>
<dbReference type="AlphaFoldDB" id="A0AAW8DF89"/>
<accession>A0AAW8DF89</accession>
<evidence type="ECO:0000313" key="7">
    <source>
        <dbReference type="Proteomes" id="UP001242995"/>
    </source>
</evidence>
<feature type="domain" description="DUF7507" evidence="3">
    <location>
        <begin position="206"/>
        <end position="303"/>
    </location>
</feature>
<dbReference type="Pfam" id="PF24346">
    <property type="entry name" value="DUF7507"/>
    <property type="match status" value="1"/>
</dbReference>
<keyword evidence="2" id="KW-0812">Transmembrane</keyword>
<organism evidence="4 7">
    <name type="scientific">Arthrobacter bambusae</name>
    <dbReference type="NCBI Taxonomy" id="1338426"/>
    <lineage>
        <taxon>Bacteria</taxon>
        <taxon>Bacillati</taxon>
        <taxon>Actinomycetota</taxon>
        <taxon>Actinomycetes</taxon>
        <taxon>Micrococcales</taxon>
        <taxon>Micrococcaceae</taxon>
        <taxon>Arthrobacter</taxon>
    </lineage>
</organism>
<reference evidence="4 6" key="1">
    <citation type="submission" date="2023-07" db="EMBL/GenBank/DDBJ databases">
        <title>Sorghum-associated microbial communities from plants grown in Nebraska, USA.</title>
        <authorList>
            <person name="Schachtman D."/>
        </authorList>
    </citation>
    <scope>NUCLEOTIDE SEQUENCE</scope>
    <source>
        <strain evidence="4">DS1006</strain>
        <strain evidence="5 6">DS1016</strain>
    </source>
</reference>
<dbReference type="RefSeq" id="WP_306960335.1">
    <property type="nucleotide sequence ID" value="NZ_JAUSRG010000003.1"/>
</dbReference>
<evidence type="ECO:0000313" key="4">
    <source>
        <dbReference type="EMBL" id="MDP9904566.1"/>
    </source>
</evidence>
<proteinExistence type="predicted"/>
<comment type="caution">
    <text evidence="4">The sequence shown here is derived from an EMBL/GenBank/DDBJ whole genome shotgun (WGS) entry which is preliminary data.</text>
</comment>
<keyword evidence="6" id="KW-1185">Reference proteome</keyword>
<evidence type="ECO:0000256" key="2">
    <source>
        <dbReference type="SAM" id="Phobius"/>
    </source>
</evidence>
<keyword evidence="2" id="KW-0472">Membrane</keyword>
<feature type="transmembrane region" description="Helical" evidence="2">
    <location>
        <begin position="392"/>
        <end position="414"/>
    </location>
</feature>
<dbReference type="Proteomes" id="UP001230951">
    <property type="component" value="Unassembled WGS sequence"/>
</dbReference>
<keyword evidence="2" id="KW-1133">Transmembrane helix</keyword>